<keyword evidence="4" id="KW-1185">Reference proteome</keyword>
<keyword evidence="2" id="KW-0812">Transmembrane</keyword>
<sequence length="121" mass="13377">MQRKRRLAERRQQPARSGARPRVEGHEPVPGGAARRRVAALAEGGDAAGRREGGGRARGPLLQLCACTSRSMASQSCRGYFRFRICSSVGSFFSVMLSLPRWTMRSEGTASTEWRGWQKPL</sequence>
<dbReference type="Proteomes" id="UP001189429">
    <property type="component" value="Unassembled WGS sequence"/>
</dbReference>
<gene>
    <name evidence="3" type="ORF">PCOR1329_LOCUS55590</name>
</gene>
<protein>
    <submittedName>
        <fullName evidence="3">Uncharacterized protein</fullName>
    </submittedName>
</protein>
<reference evidence="3" key="1">
    <citation type="submission" date="2023-10" db="EMBL/GenBank/DDBJ databases">
        <authorList>
            <person name="Chen Y."/>
            <person name="Shah S."/>
            <person name="Dougan E. K."/>
            <person name="Thang M."/>
            <person name="Chan C."/>
        </authorList>
    </citation>
    <scope>NUCLEOTIDE SEQUENCE [LARGE SCALE GENOMIC DNA]</scope>
</reference>
<dbReference type="EMBL" id="CAUYUJ010016822">
    <property type="protein sequence ID" value="CAK0869130.1"/>
    <property type="molecule type" value="Genomic_DNA"/>
</dbReference>
<keyword evidence="2" id="KW-0472">Membrane</keyword>
<keyword evidence="2" id="KW-1133">Transmembrane helix</keyword>
<proteinExistence type="predicted"/>
<evidence type="ECO:0000256" key="2">
    <source>
        <dbReference type="SAM" id="Phobius"/>
    </source>
</evidence>
<evidence type="ECO:0000256" key="1">
    <source>
        <dbReference type="SAM" id="MobiDB-lite"/>
    </source>
</evidence>
<evidence type="ECO:0000313" key="3">
    <source>
        <dbReference type="EMBL" id="CAK0869130.1"/>
    </source>
</evidence>
<evidence type="ECO:0000313" key="4">
    <source>
        <dbReference type="Proteomes" id="UP001189429"/>
    </source>
</evidence>
<comment type="caution">
    <text evidence="3">The sequence shown here is derived from an EMBL/GenBank/DDBJ whole genome shotgun (WGS) entry which is preliminary data.</text>
</comment>
<feature type="transmembrane region" description="Helical" evidence="2">
    <location>
        <begin position="80"/>
        <end position="99"/>
    </location>
</feature>
<accession>A0ABN9V8B0</accession>
<feature type="region of interest" description="Disordered" evidence="1">
    <location>
        <begin position="1"/>
        <end position="58"/>
    </location>
</feature>
<organism evidence="3 4">
    <name type="scientific">Prorocentrum cordatum</name>
    <dbReference type="NCBI Taxonomy" id="2364126"/>
    <lineage>
        <taxon>Eukaryota</taxon>
        <taxon>Sar</taxon>
        <taxon>Alveolata</taxon>
        <taxon>Dinophyceae</taxon>
        <taxon>Prorocentrales</taxon>
        <taxon>Prorocentraceae</taxon>
        <taxon>Prorocentrum</taxon>
    </lineage>
</organism>
<name>A0ABN9V8B0_9DINO</name>